<feature type="region of interest" description="Disordered" evidence="10">
    <location>
        <begin position="718"/>
        <end position="753"/>
    </location>
</feature>
<dbReference type="KEGG" id="sre:PTSG_07122"/>
<organism evidence="13">
    <name type="scientific">Salpingoeca rosetta (strain ATCC 50818 / BSB-021)</name>
    <dbReference type="NCBI Taxonomy" id="946362"/>
    <lineage>
        <taxon>Eukaryota</taxon>
        <taxon>Choanoflagellata</taxon>
        <taxon>Craspedida</taxon>
        <taxon>Salpingoecidae</taxon>
        <taxon>Salpingoeca</taxon>
    </lineage>
</organism>
<dbReference type="OMA" id="RNNIMAN"/>
<feature type="compositionally biased region" description="Polar residues" evidence="10">
    <location>
        <begin position="183"/>
        <end position="195"/>
    </location>
</feature>
<feature type="compositionally biased region" description="Basic residues" evidence="10">
    <location>
        <begin position="301"/>
        <end position="325"/>
    </location>
</feature>
<feature type="compositionally biased region" description="Low complexity" evidence="10">
    <location>
        <begin position="426"/>
        <end position="443"/>
    </location>
</feature>
<reference evidence="12" key="1">
    <citation type="submission" date="2009-08" db="EMBL/GenBank/DDBJ databases">
        <title>Annotation of Salpingoeca rosetta.</title>
        <authorList>
            <consortium name="The Broad Institute Genome Sequencing Platform"/>
            <person name="Russ C."/>
            <person name="Cuomo C."/>
            <person name="Burger G."/>
            <person name="Gray M.W."/>
            <person name="Holland P.W.H."/>
            <person name="King N."/>
            <person name="Lang F.B.F."/>
            <person name="Roger A.J."/>
            <person name="Ruiz-Trillo I."/>
            <person name="Young S.K."/>
            <person name="Zeng Q."/>
            <person name="Gargeya S."/>
            <person name="Alvarado L."/>
            <person name="Berlin A."/>
            <person name="Chapman S.B."/>
            <person name="Chen Z."/>
            <person name="Freedman E."/>
            <person name="Gellesch M."/>
            <person name="Goldberg J."/>
            <person name="Griggs A."/>
            <person name="Gujja S."/>
            <person name="Heilman E."/>
            <person name="Heiman D."/>
            <person name="Howarth C."/>
            <person name="Mehta T."/>
            <person name="Neiman D."/>
            <person name="Pearson M."/>
            <person name="Roberts A."/>
            <person name="Saif S."/>
            <person name="Shea T."/>
            <person name="Shenoy N."/>
            <person name="Sisk P."/>
            <person name="Stolte C."/>
            <person name="Sykes S."/>
            <person name="White J."/>
            <person name="Yandava C."/>
            <person name="Haas B."/>
            <person name="Nusbaum C."/>
            <person name="Birren B."/>
        </authorList>
    </citation>
    <scope>NUCLEOTIDE SEQUENCE [LARGE SCALE GENOMIC DNA]</scope>
    <source>
        <strain evidence="12">ATCC 50818</strain>
    </source>
</reference>
<gene>
    <name evidence="12" type="ORF">PTSG_07122</name>
</gene>
<evidence type="ECO:0000256" key="3">
    <source>
        <dbReference type="ARBA" id="ARBA00022737"/>
    </source>
</evidence>
<protein>
    <submittedName>
        <fullName evidence="12">Zinc finger protein zfp2</fullName>
    </submittedName>
</protein>
<evidence type="ECO:0000256" key="9">
    <source>
        <dbReference type="PROSITE-ProRule" id="PRU00042"/>
    </source>
</evidence>
<dbReference type="AlphaFoldDB" id="F2UE44"/>
<evidence type="ECO:0000256" key="8">
    <source>
        <dbReference type="ARBA" id="ARBA00023242"/>
    </source>
</evidence>
<comment type="subcellular location">
    <subcellularLocation>
        <location evidence="1">Nucleus</location>
    </subcellularLocation>
</comment>
<feature type="compositionally biased region" description="Low complexity" evidence="10">
    <location>
        <begin position="507"/>
        <end position="542"/>
    </location>
</feature>
<name>F2UE44_SALR5</name>
<feature type="region of interest" description="Disordered" evidence="10">
    <location>
        <begin position="780"/>
        <end position="804"/>
    </location>
</feature>
<dbReference type="Gene3D" id="3.30.160.60">
    <property type="entry name" value="Classic Zinc Finger"/>
    <property type="match status" value="1"/>
</dbReference>
<evidence type="ECO:0000256" key="6">
    <source>
        <dbReference type="ARBA" id="ARBA00023015"/>
    </source>
</evidence>
<keyword evidence="4 9" id="KW-0863">Zinc-finger</keyword>
<evidence type="ECO:0000256" key="5">
    <source>
        <dbReference type="ARBA" id="ARBA00022833"/>
    </source>
</evidence>
<dbReference type="GO" id="GO:0000978">
    <property type="term" value="F:RNA polymerase II cis-regulatory region sequence-specific DNA binding"/>
    <property type="evidence" value="ECO:0007669"/>
    <property type="project" value="TreeGrafter"/>
</dbReference>
<dbReference type="eggNOG" id="KOG1721">
    <property type="taxonomic scope" value="Eukaryota"/>
</dbReference>
<dbReference type="PROSITE" id="PS00028">
    <property type="entry name" value="ZINC_FINGER_C2H2_1"/>
    <property type="match status" value="2"/>
</dbReference>
<evidence type="ECO:0000256" key="2">
    <source>
        <dbReference type="ARBA" id="ARBA00022723"/>
    </source>
</evidence>
<feature type="region of interest" description="Disordered" evidence="10">
    <location>
        <begin position="507"/>
        <end position="546"/>
    </location>
</feature>
<feature type="region of interest" description="Disordered" evidence="10">
    <location>
        <begin position="1"/>
        <end position="61"/>
    </location>
</feature>
<dbReference type="InParanoid" id="F2UE44"/>
<keyword evidence="8" id="KW-0539">Nucleus</keyword>
<keyword evidence="3" id="KW-0677">Repeat</keyword>
<dbReference type="SMART" id="SM00355">
    <property type="entry name" value="ZnF_C2H2"/>
    <property type="match status" value="2"/>
</dbReference>
<feature type="domain" description="C2H2-type" evidence="11">
    <location>
        <begin position="397"/>
        <end position="427"/>
    </location>
</feature>
<evidence type="ECO:0000259" key="11">
    <source>
        <dbReference type="PROSITE" id="PS50157"/>
    </source>
</evidence>
<dbReference type="EMBL" id="GL832970">
    <property type="protein sequence ID" value="EGD74894.1"/>
    <property type="molecule type" value="Genomic_DNA"/>
</dbReference>
<dbReference type="PROSITE" id="PS50157">
    <property type="entry name" value="ZINC_FINGER_C2H2_2"/>
    <property type="match status" value="3"/>
</dbReference>
<feature type="compositionally biased region" description="Polar residues" evidence="10">
    <location>
        <begin position="1"/>
        <end position="24"/>
    </location>
</feature>
<evidence type="ECO:0000256" key="4">
    <source>
        <dbReference type="ARBA" id="ARBA00022771"/>
    </source>
</evidence>
<dbReference type="GO" id="GO:0001227">
    <property type="term" value="F:DNA-binding transcription repressor activity, RNA polymerase II-specific"/>
    <property type="evidence" value="ECO:0007669"/>
    <property type="project" value="TreeGrafter"/>
</dbReference>
<feature type="compositionally biased region" description="Low complexity" evidence="10">
    <location>
        <begin position="660"/>
        <end position="670"/>
    </location>
</feature>
<dbReference type="GeneID" id="16073108"/>
<feature type="region of interest" description="Disordered" evidence="10">
    <location>
        <begin position="420"/>
        <end position="485"/>
    </location>
</feature>
<feature type="compositionally biased region" description="Low complexity" evidence="10">
    <location>
        <begin position="268"/>
        <end position="300"/>
    </location>
</feature>
<proteinExistence type="predicted"/>
<dbReference type="PANTHER" id="PTHR24399:SF70">
    <property type="entry name" value="C2H2-TYPE DOMAIN-CONTAINING PROTEIN"/>
    <property type="match status" value="1"/>
</dbReference>
<evidence type="ECO:0000313" key="12">
    <source>
        <dbReference type="EMBL" id="EGD74894.1"/>
    </source>
</evidence>
<keyword evidence="2" id="KW-0479">Metal-binding</keyword>
<evidence type="ECO:0000256" key="10">
    <source>
        <dbReference type="SAM" id="MobiDB-lite"/>
    </source>
</evidence>
<dbReference type="Proteomes" id="UP000007799">
    <property type="component" value="Unassembled WGS sequence"/>
</dbReference>
<dbReference type="SUPFAM" id="SSF57667">
    <property type="entry name" value="beta-beta-alpha zinc fingers"/>
    <property type="match status" value="2"/>
</dbReference>
<feature type="region of interest" description="Disordered" evidence="10">
    <location>
        <begin position="626"/>
        <end position="647"/>
    </location>
</feature>
<sequence>MDNLGPQSGNMHAGTQNTRLSPGSGSPAHDSNGMDGLATAAANTSFGAASSPKKPSTLAQENRAHMQHMQYTQYRAQHQQPAASVSPLMLNNIRPASTSLLDGYDDDDAQHNTQHGHNSHLQSSAQRSASAVVLSHPSSSSANATSAMNTSGQLHQSTTSSTSEHTKSSASSSPLPLSPPSPQTHTARTLVSLANPTPTTPTRQLPTSGAAPFSVPAGNHAMAGGGGDDAAAATAATTIAVTTMASVDASLPTKRAKQQLSAFPTLNSKSTATPPSVTAPSTTTPASKKKTTTSTTTTSSTRRKKQGKKPKRAATSPFRRRRPNTARRGQCRNFVCKDCGKAFKHKTHFTRHVFTHNNPPTFVCGYTLSNGQPCQQGFYRRDHYEYHCRQHTGEKPFECQVKDCGQSFRQASALRRHMQRIHKGVASKSSSSSSSSASAAAASGTKQAAPAKGNRKPRRKAGSNKAAATGPAPRPPAHVPHQHSDATAQANMANLAMFQQLCNLQQQPQQQQQQLNARSSFPRPLPLNSSSSSASSSRTPLSANNTAAAPSLSADFLAQLMQQMVASTQAQVATSSNAVAAGPPPPPPPPQAQPATVAMQQPEQDQGSLDIRLLGQLLSDVLQGQTGPANAMQQQQQQQQQQRVSASGAVNSAAYQVAAAQQQQQQQQQQHGGEPLPLNMPFMPTMARNQAQPQNSNHGQACTSSAAAYSAMASNAGAAFTRQSHQRFAEQAPPHPYHHQQQHQHQQQQQPNMNSLQQYLAASMQTPPRRASAATSFDLSFLNMPPQTPPRPILQLTVSSSPSG</sequence>
<keyword evidence="6" id="KW-0805">Transcription regulation</keyword>
<feature type="domain" description="C2H2-type" evidence="11">
    <location>
        <begin position="334"/>
        <end position="361"/>
    </location>
</feature>
<dbReference type="OrthoDB" id="9885925at2759"/>
<keyword evidence="5" id="KW-0862">Zinc</keyword>
<evidence type="ECO:0000313" key="13">
    <source>
        <dbReference type="Proteomes" id="UP000007799"/>
    </source>
</evidence>
<feature type="compositionally biased region" description="Low complexity" evidence="10">
    <location>
        <begin position="38"/>
        <end position="51"/>
    </location>
</feature>
<keyword evidence="13" id="KW-1185">Reference proteome</keyword>
<feature type="region of interest" description="Disordered" evidence="10">
    <location>
        <begin position="660"/>
        <end position="680"/>
    </location>
</feature>
<evidence type="ECO:0000256" key="7">
    <source>
        <dbReference type="ARBA" id="ARBA00023163"/>
    </source>
</evidence>
<feature type="compositionally biased region" description="Low complexity" evidence="10">
    <location>
        <begin position="593"/>
        <end position="602"/>
    </location>
</feature>
<dbReference type="PANTHER" id="PTHR24399">
    <property type="entry name" value="ZINC FINGER AND BTB DOMAIN-CONTAINING"/>
    <property type="match status" value="1"/>
</dbReference>
<accession>F2UE44</accession>
<feature type="compositionally biased region" description="Pro residues" evidence="10">
    <location>
        <begin position="582"/>
        <end position="592"/>
    </location>
</feature>
<feature type="region of interest" description="Disordered" evidence="10">
    <location>
        <begin position="99"/>
        <end position="229"/>
    </location>
</feature>
<feature type="domain" description="C2H2-type" evidence="11">
    <location>
        <begin position="362"/>
        <end position="396"/>
    </location>
</feature>
<dbReference type="RefSeq" id="XP_004992539.1">
    <property type="nucleotide sequence ID" value="XM_004992482.1"/>
</dbReference>
<feature type="compositionally biased region" description="Low complexity" evidence="10">
    <location>
        <begin position="119"/>
        <end position="175"/>
    </location>
</feature>
<feature type="region of interest" description="Disordered" evidence="10">
    <location>
        <begin position="262"/>
        <end position="327"/>
    </location>
</feature>
<dbReference type="FunFam" id="3.30.160.60:FF:002343">
    <property type="entry name" value="Zinc finger protein 33A"/>
    <property type="match status" value="1"/>
</dbReference>
<feature type="compositionally biased region" description="Low complexity" evidence="10">
    <location>
        <begin position="633"/>
        <end position="642"/>
    </location>
</feature>
<dbReference type="Pfam" id="PF00096">
    <property type="entry name" value="zf-C2H2"/>
    <property type="match status" value="2"/>
</dbReference>
<keyword evidence="7" id="KW-0804">Transcription</keyword>
<evidence type="ECO:0000256" key="1">
    <source>
        <dbReference type="ARBA" id="ARBA00004123"/>
    </source>
</evidence>
<dbReference type="InterPro" id="IPR036236">
    <property type="entry name" value="Znf_C2H2_sf"/>
</dbReference>
<dbReference type="GO" id="GO:0005654">
    <property type="term" value="C:nucleoplasm"/>
    <property type="evidence" value="ECO:0007669"/>
    <property type="project" value="TreeGrafter"/>
</dbReference>
<dbReference type="InterPro" id="IPR013087">
    <property type="entry name" value="Znf_C2H2_type"/>
</dbReference>
<dbReference type="GO" id="GO:0008270">
    <property type="term" value="F:zinc ion binding"/>
    <property type="evidence" value="ECO:0007669"/>
    <property type="project" value="UniProtKB-KW"/>
</dbReference>
<feature type="compositionally biased region" description="Basic residues" evidence="10">
    <location>
        <begin position="453"/>
        <end position="462"/>
    </location>
</feature>
<feature type="region of interest" description="Disordered" evidence="10">
    <location>
        <begin position="575"/>
        <end position="606"/>
    </location>
</feature>